<sequence>MVDVSKWPLFTLLSAQELASIRQACIFGTSANEAIYITHDDEVS</sequence>
<proteinExistence type="predicted"/>
<reference evidence="1" key="1">
    <citation type="submission" date="2025-08" db="UniProtKB">
        <authorList>
            <consortium name="Ensembl"/>
        </authorList>
    </citation>
    <scope>IDENTIFICATION</scope>
</reference>
<evidence type="ECO:0000313" key="1">
    <source>
        <dbReference type="Ensembl" id="ENSSRHP00000010797.1"/>
    </source>
</evidence>
<evidence type="ECO:0000313" key="2">
    <source>
        <dbReference type="Proteomes" id="UP000472270"/>
    </source>
</evidence>
<accession>A0A673G624</accession>
<organism evidence="1 2">
    <name type="scientific">Sinocyclocheilus rhinocerous</name>
    <dbReference type="NCBI Taxonomy" id="307959"/>
    <lineage>
        <taxon>Eukaryota</taxon>
        <taxon>Metazoa</taxon>
        <taxon>Chordata</taxon>
        <taxon>Craniata</taxon>
        <taxon>Vertebrata</taxon>
        <taxon>Euteleostomi</taxon>
        <taxon>Actinopterygii</taxon>
        <taxon>Neopterygii</taxon>
        <taxon>Teleostei</taxon>
        <taxon>Ostariophysi</taxon>
        <taxon>Cypriniformes</taxon>
        <taxon>Cyprinidae</taxon>
        <taxon>Cyprininae</taxon>
        <taxon>Sinocyclocheilus</taxon>
    </lineage>
</organism>
<dbReference type="Proteomes" id="UP000472270">
    <property type="component" value="Unassembled WGS sequence"/>
</dbReference>
<reference evidence="1" key="2">
    <citation type="submission" date="2025-09" db="UniProtKB">
        <authorList>
            <consortium name="Ensembl"/>
        </authorList>
    </citation>
    <scope>IDENTIFICATION</scope>
</reference>
<dbReference type="Ensembl" id="ENSSRHT00000011202.1">
    <property type="protein sequence ID" value="ENSSRHP00000010797.1"/>
    <property type="gene ID" value="ENSSRHG00000006237.1"/>
</dbReference>
<dbReference type="AlphaFoldDB" id="A0A673G624"/>
<protein>
    <submittedName>
        <fullName evidence="1">Uncharacterized protein</fullName>
    </submittedName>
</protein>
<keyword evidence="2" id="KW-1185">Reference proteome</keyword>
<name>A0A673G624_9TELE</name>